<evidence type="ECO:0000259" key="8">
    <source>
        <dbReference type="Pfam" id="PF00016"/>
    </source>
</evidence>
<keyword evidence="3" id="KW-0460">Magnesium</keyword>
<dbReference type="NCBIfam" id="NF007095">
    <property type="entry name" value="PRK09549.1"/>
    <property type="match status" value="1"/>
</dbReference>
<dbReference type="CDD" id="cd08209">
    <property type="entry name" value="RLP_DK-MTP-1-P-enolase"/>
    <property type="match status" value="1"/>
</dbReference>
<dbReference type="Pfam" id="PF02788">
    <property type="entry name" value="RuBisCO_large_N"/>
    <property type="match status" value="1"/>
</dbReference>
<dbReference type="OrthoDB" id="9770811at2"/>
<name>A0A559IZ94_9BACL</name>
<dbReference type="Gene3D" id="3.30.70.150">
    <property type="entry name" value="RuBisCO large subunit, N-terminal domain"/>
    <property type="match status" value="1"/>
</dbReference>
<evidence type="ECO:0000256" key="1">
    <source>
        <dbReference type="ARBA" id="ARBA00022605"/>
    </source>
</evidence>
<dbReference type="Gene3D" id="3.20.20.110">
    <property type="entry name" value="Ribulose bisphosphate carboxylase, large subunit, C-terminal domain"/>
    <property type="match status" value="1"/>
</dbReference>
<keyword evidence="2" id="KW-0479">Metal-binding</keyword>
<dbReference type="InterPro" id="IPR000685">
    <property type="entry name" value="RuBisCO_lsu_C"/>
</dbReference>
<dbReference type="InterPro" id="IPR017443">
    <property type="entry name" value="RuBisCO_lsu_fd_N"/>
</dbReference>
<dbReference type="InterPro" id="IPR017717">
    <property type="entry name" value="Diketo-Methiopentyl-P_enolase"/>
</dbReference>
<protein>
    <recommendedName>
        <fullName evidence="6">2,3-diketo-5-methylthiopentyl-1-phosphate enolase</fullName>
        <ecNumber evidence="6">5.3.2.5</ecNumber>
    </recommendedName>
</protein>
<dbReference type="SFLD" id="SFLDS00014">
    <property type="entry name" value="RuBisCO"/>
    <property type="match status" value="1"/>
</dbReference>
<dbReference type="NCBIfam" id="TIGR03332">
    <property type="entry name" value="salvage_mtnW"/>
    <property type="match status" value="1"/>
</dbReference>
<dbReference type="AlphaFoldDB" id="A0A559IZ94"/>
<organism evidence="10 11">
    <name type="scientific">Paenibacillus agilis</name>
    <dbReference type="NCBI Taxonomy" id="3020863"/>
    <lineage>
        <taxon>Bacteria</taxon>
        <taxon>Bacillati</taxon>
        <taxon>Bacillota</taxon>
        <taxon>Bacilli</taxon>
        <taxon>Bacillales</taxon>
        <taxon>Paenibacillaceae</taxon>
        <taxon>Paenibacillus</taxon>
    </lineage>
</organism>
<dbReference type="GO" id="GO:0016984">
    <property type="term" value="F:ribulose-bisphosphate carboxylase activity"/>
    <property type="evidence" value="ECO:0007669"/>
    <property type="project" value="InterPro"/>
</dbReference>
<dbReference type="PANTHER" id="PTHR42704">
    <property type="entry name" value="RIBULOSE BISPHOSPHATE CARBOXYLASE"/>
    <property type="match status" value="1"/>
</dbReference>
<dbReference type="GO" id="GO:0043715">
    <property type="term" value="F:2,3-diketo-5-methylthiopentyl-1-phosphate enolase activity"/>
    <property type="evidence" value="ECO:0007669"/>
    <property type="project" value="UniProtKB-EC"/>
</dbReference>
<evidence type="ECO:0000313" key="10">
    <source>
        <dbReference type="EMBL" id="TVX92940.1"/>
    </source>
</evidence>
<keyword evidence="5 10" id="KW-0413">Isomerase</keyword>
<evidence type="ECO:0000256" key="4">
    <source>
        <dbReference type="ARBA" id="ARBA00023167"/>
    </source>
</evidence>
<feature type="domain" description="Ribulose bisphosphate carboxylase large subunit ferrodoxin-like N-terminal" evidence="9">
    <location>
        <begin position="5"/>
        <end position="102"/>
    </location>
</feature>
<evidence type="ECO:0000256" key="6">
    <source>
        <dbReference type="NCBIfam" id="TIGR03332"/>
    </source>
</evidence>
<evidence type="ECO:0000256" key="7">
    <source>
        <dbReference type="RuleBase" id="RU003834"/>
    </source>
</evidence>
<keyword evidence="1" id="KW-0028">Amino-acid biosynthesis</keyword>
<keyword evidence="11" id="KW-1185">Reference proteome</keyword>
<evidence type="ECO:0000256" key="5">
    <source>
        <dbReference type="ARBA" id="ARBA00023235"/>
    </source>
</evidence>
<feature type="domain" description="Ribulose bisphosphate carboxylase large subunit C-terminal" evidence="8">
    <location>
        <begin position="121"/>
        <end position="401"/>
    </location>
</feature>
<dbReference type="SFLD" id="SFLDF00157">
    <property type="entry name" value="2_3-diketo-5-methylthiopentyl"/>
    <property type="match status" value="1"/>
</dbReference>
<dbReference type="GO" id="GO:0019509">
    <property type="term" value="P:L-methionine salvage from methylthioadenosine"/>
    <property type="evidence" value="ECO:0007669"/>
    <property type="project" value="UniProtKB-UniRule"/>
</dbReference>
<evidence type="ECO:0000256" key="3">
    <source>
        <dbReference type="ARBA" id="ARBA00022842"/>
    </source>
</evidence>
<dbReference type="InterPro" id="IPR036376">
    <property type="entry name" value="RuBisCO_lsu_C_sf"/>
</dbReference>
<dbReference type="Proteomes" id="UP000318102">
    <property type="component" value="Unassembled WGS sequence"/>
</dbReference>
<proteinExistence type="inferred from homology"/>
<gene>
    <name evidence="10" type="ORF">FPZ44_07645</name>
</gene>
<reference evidence="10 11" key="1">
    <citation type="submission" date="2019-07" db="EMBL/GenBank/DDBJ databases">
        <authorList>
            <person name="Kim J."/>
        </authorList>
    </citation>
    <scope>NUCLEOTIDE SEQUENCE [LARGE SCALE GENOMIC DNA]</scope>
    <source>
        <strain evidence="10 11">N4</strain>
    </source>
</reference>
<evidence type="ECO:0000256" key="2">
    <source>
        <dbReference type="ARBA" id="ARBA00022723"/>
    </source>
</evidence>
<comment type="similarity">
    <text evidence="7">Belongs to the RuBisCO large chain family.</text>
</comment>
<dbReference type="InterPro" id="IPR033966">
    <property type="entry name" value="RuBisCO"/>
</dbReference>
<dbReference type="SUPFAM" id="SSF54966">
    <property type="entry name" value="RuBisCO, large subunit, small (N-terminal) domain"/>
    <property type="match status" value="1"/>
</dbReference>
<dbReference type="EC" id="5.3.2.5" evidence="6"/>
<dbReference type="SFLD" id="SFLDG00301">
    <property type="entry name" value="RuBisCO-like_proteins"/>
    <property type="match status" value="1"/>
</dbReference>
<dbReference type="GO" id="GO:0000287">
    <property type="term" value="F:magnesium ion binding"/>
    <property type="evidence" value="ECO:0007669"/>
    <property type="project" value="InterPro"/>
</dbReference>
<keyword evidence="4" id="KW-0486">Methionine biosynthesis</keyword>
<dbReference type="InterPro" id="IPR036422">
    <property type="entry name" value="RuBisCO_lsu_N_sf"/>
</dbReference>
<dbReference type="SUPFAM" id="SSF51649">
    <property type="entry name" value="RuBisCo, C-terminal domain"/>
    <property type="match status" value="1"/>
</dbReference>
<comment type="caution">
    <text evidence="10">The sequence shown here is derived from an EMBL/GenBank/DDBJ whole genome shotgun (WGS) entry which is preliminary data.</text>
</comment>
<dbReference type="GO" id="GO:0015977">
    <property type="term" value="P:carbon fixation"/>
    <property type="evidence" value="ECO:0007669"/>
    <property type="project" value="InterPro"/>
</dbReference>
<sequence length="405" mass="44044">MSDTCVATYRLYDDRADFHKKAESIAVGLTVGSWTDIPETKKASMQKHLGRVVDVHIHESDVPNERYADVRIAYPDVNFSRDIPALLVTVFGKLSMDGRVKLLDLDWSSTFQQAFSGPKFGIAGIREQLGVHNRPLLMSIFKSVIGHDLSALREQFHQQALGGVDLIKDDEILFENPLTPIQDRVKVCLEAAKQVEEETGKKLLYAANLTGPTFELRDQARRAIDAGANALLFNVLSYGYDALHGLSSDPDISVPIMAHPAMAGALYPSPHYGISARLLLGKLLRLAGADFVLFPSPYGSVTMPQEDTQGIREACLDTDRPMKQSFPVPSAGIHPGLVPLIIRDFGIDVVVNAGGGVHGHPLGAAGGGQAFVQAIDAVLQGTSLKDYAQNHEALHHAIQIWGTKE</sequence>
<evidence type="ECO:0000313" key="11">
    <source>
        <dbReference type="Proteomes" id="UP000318102"/>
    </source>
</evidence>
<dbReference type="EMBL" id="VNJK01000001">
    <property type="protein sequence ID" value="TVX92940.1"/>
    <property type="molecule type" value="Genomic_DNA"/>
</dbReference>
<evidence type="ECO:0000259" key="9">
    <source>
        <dbReference type="Pfam" id="PF02788"/>
    </source>
</evidence>
<dbReference type="PANTHER" id="PTHR42704:SF17">
    <property type="entry name" value="RIBULOSE BISPHOSPHATE CARBOXYLASE LARGE CHAIN"/>
    <property type="match status" value="1"/>
</dbReference>
<dbReference type="RefSeq" id="WP_144988912.1">
    <property type="nucleotide sequence ID" value="NZ_VNJK01000001.1"/>
</dbReference>
<accession>A0A559IZ94</accession>
<dbReference type="Pfam" id="PF00016">
    <property type="entry name" value="RuBisCO_large"/>
    <property type="match status" value="1"/>
</dbReference>